<organism evidence="2 3">
    <name type="scientific">Diabrotica balteata</name>
    <name type="common">Banded cucumber beetle</name>
    <dbReference type="NCBI Taxonomy" id="107213"/>
    <lineage>
        <taxon>Eukaryota</taxon>
        <taxon>Metazoa</taxon>
        <taxon>Ecdysozoa</taxon>
        <taxon>Arthropoda</taxon>
        <taxon>Hexapoda</taxon>
        <taxon>Insecta</taxon>
        <taxon>Pterygota</taxon>
        <taxon>Neoptera</taxon>
        <taxon>Endopterygota</taxon>
        <taxon>Coleoptera</taxon>
        <taxon>Polyphaga</taxon>
        <taxon>Cucujiformia</taxon>
        <taxon>Chrysomeloidea</taxon>
        <taxon>Chrysomelidae</taxon>
        <taxon>Galerucinae</taxon>
        <taxon>Diabroticina</taxon>
        <taxon>Diabroticites</taxon>
        <taxon>Diabrotica</taxon>
    </lineage>
</organism>
<dbReference type="EMBL" id="OU898278">
    <property type="protein sequence ID" value="CAG9830846.1"/>
    <property type="molecule type" value="Genomic_DNA"/>
</dbReference>
<sequence length="303" mass="35559">MHLNGLFFGGHLNFVDFFCVLSRRNLVLVYVYSFSCLRKVVIKKNMPGDSYYWSPLDNETDESLMEKEPYIDPWDLENYAYIREHLDSMELSSSQSVPSGSSGEFAEPTSSFDYVPGRRSRTTPAPIMSNIREERFDSIFSDQENYAAIEDLQQYERRNRRARSEMHWPSKRRIAYDYETEAEEVSPYAEGAVQESSLFGIYDDKGIFRRVAVPIAYKSRDRSLSYSYGDSYIDYNRQSPEGDPPSTFEDFHRDRRDSTLPIYDDVSRQSRNKPQNFSFSKNGHLKIDYSCSWNNLNKFMKYN</sequence>
<evidence type="ECO:0000313" key="3">
    <source>
        <dbReference type="Proteomes" id="UP001153709"/>
    </source>
</evidence>
<dbReference type="OrthoDB" id="6630968at2759"/>
<dbReference type="AlphaFoldDB" id="A0A9N9XA25"/>
<reference evidence="2" key="1">
    <citation type="submission" date="2022-01" db="EMBL/GenBank/DDBJ databases">
        <authorList>
            <person name="King R."/>
        </authorList>
    </citation>
    <scope>NUCLEOTIDE SEQUENCE</scope>
</reference>
<accession>A0A9N9XA25</accession>
<keyword evidence="3" id="KW-1185">Reference proteome</keyword>
<proteinExistence type="predicted"/>
<dbReference type="Proteomes" id="UP001153709">
    <property type="component" value="Chromosome 3"/>
</dbReference>
<protein>
    <submittedName>
        <fullName evidence="2">Uncharacterized protein</fullName>
    </submittedName>
</protein>
<name>A0A9N9XA25_DIABA</name>
<evidence type="ECO:0000256" key="1">
    <source>
        <dbReference type="SAM" id="MobiDB-lite"/>
    </source>
</evidence>
<gene>
    <name evidence="2" type="ORF">DIABBA_LOCUS4502</name>
</gene>
<evidence type="ECO:0000313" key="2">
    <source>
        <dbReference type="EMBL" id="CAG9830846.1"/>
    </source>
</evidence>
<feature type="region of interest" description="Disordered" evidence="1">
    <location>
        <begin position="234"/>
        <end position="254"/>
    </location>
</feature>